<evidence type="ECO:0000313" key="3">
    <source>
        <dbReference type="Proteomes" id="UP000578000"/>
    </source>
</evidence>
<proteinExistence type="predicted"/>
<feature type="region of interest" description="Disordered" evidence="1">
    <location>
        <begin position="200"/>
        <end position="222"/>
    </location>
</feature>
<gene>
    <name evidence="2" type="ORF">HNR55_002985</name>
</gene>
<comment type="caution">
    <text evidence="2">The sequence shown here is derived from an EMBL/GenBank/DDBJ whole genome shotgun (WGS) entry which is preliminary data.</text>
</comment>
<dbReference type="RefSeq" id="WP_166116542.1">
    <property type="nucleotide sequence ID" value="NZ_BAABDB010000030.1"/>
</dbReference>
<reference evidence="2 3" key="1">
    <citation type="submission" date="2020-08" db="EMBL/GenBank/DDBJ databases">
        <title>Genomic Encyclopedia of Type Strains, Phase IV (KMG-IV): sequencing the most valuable type-strain genomes for metagenomic binning, comparative biology and taxonomic classification.</title>
        <authorList>
            <person name="Goeker M."/>
        </authorList>
    </citation>
    <scope>NUCLEOTIDE SEQUENCE [LARGE SCALE GENOMIC DNA]</scope>
    <source>
        <strain evidence="2 3">DSM 4491</strain>
    </source>
</reference>
<dbReference type="EMBL" id="JACHIE010000019">
    <property type="protein sequence ID" value="MBB6458378.1"/>
    <property type="molecule type" value="Genomic_DNA"/>
</dbReference>
<evidence type="ECO:0000313" key="2">
    <source>
        <dbReference type="EMBL" id="MBB6458378.1"/>
    </source>
</evidence>
<feature type="compositionally biased region" description="Basic residues" evidence="1">
    <location>
        <begin position="206"/>
        <end position="219"/>
    </location>
</feature>
<accession>A0A841QIV5</accession>
<dbReference type="Proteomes" id="UP000578000">
    <property type="component" value="Unassembled WGS sequence"/>
</dbReference>
<keyword evidence="3" id="KW-1185">Reference proteome</keyword>
<evidence type="ECO:0000256" key="1">
    <source>
        <dbReference type="SAM" id="MobiDB-lite"/>
    </source>
</evidence>
<organism evidence="2 3">
    <name type="scientific">Acetobacter lovaniensis</name>
    <dbReference type="NCBI Taxonomy" id="104100"/>
    <lineage>
        <taxon>Bacteria</taxon>
        <taxon>Pseudomonadati</taxon>
        <taxon>Pseudomonadota</taxon>
        <taxon>Alphaproteobacteria</taxon>
        <taxon>Acetobacterales</taxon>
        <taxon>Acetobacteraceae</taxon>
        <taxon>Acetobacter</taxon>
    </lineage>
</organism>
<protein>
    <submittedName>
        <fullName evidence="2">Uncharacterized protein</fullName>
    </submittedName>
</protein>
<name>A0A841QIV5_9PROT</name>
<sequence>MTTTVALSDNASDIVLALKDYCKKNKNQIDTYWDVPEGHGNYLTHKISWDYHIYDIEEAHSCNDFFTLVSSESLTNYNLPYDKLFIVSRFKYPNGSMHYLVSLCFQASDIDDHKTIKVLIFQGTFKEDGWSWYLHGYSPIIVEENVPDSLKVGFVPLCAPFIDMTLGEFLNSSTADRGLFQVYYLLWLYNAKTRMVSSSVPPGALAKKHNRKPSSRRSPIKAPIIITPSPSTVTILSSRPTVGSGGWTMRPHSRSGHWRTYKNTGKRIWVESYDVHGGATGPQTYKTS</sequence>
<dbReference type="AlphaFoldDB" id="A0A841QIV5"/>